<dbReference type="SMART" id="SM00861">
    <property type="entry name" value="Transket_pyr"/>
    <property type="match status" value="1"/>
</dbReference>
<dbReference type="Proteomes" id="UP001197609">
    <property type="component" value="Unassembled WGS sequence"/>
</dbReference>
<comment type="caution">
    <text evidence="7">The sequence shown here is derived from an EMBL/GenBank/DDBJ whole genome shotgun (WGS) entry which is preliminary data.</text>
</comment>
<sequence>MLHMVTLIPLEEFQRVRAAAIDQYDRLALIADMCRANTLASVKRAGSGHLGSSFSAMDIVVWLYYAEMNTVTVGVEHPDRDIYFSSKGHDVPGQYAILFSLGILPKEQFTTLRRLEGTCGHPDVSTSGIEANSGSLGMGISKAKGMAFAKRLRCHQGRVFVMNGDGEMQEGQVYEALQAAAHQRIANISLIIDHNKVQSDKPVRDICDLGDLETKLRTFGWHVARCDGHDFRQLEKVFAEFKAITDTPKVLIADTIKGRGVSFMEHPTALKTGGGLYRWHSGAPDDRSFTDAYQEIVTRIQARMERLGLLPLAMEELTQEDKGAKAVSSEYVADAFGRALVDIAAEREELVVLDADLAADCRIRAFELTYPERFIENGIAEQDMVSMAGGLALQGLLPVVNTFAAFLASRANEQIYNNACEQTKIIYVCHYAGLIPAGPGQSHQSIRDISLVGALPNLVVIQPCNAAETRMAVEYCVKEAEESCVLRLVIGPSPRIIELPQGYRLEPGRGVTLVDGRDAVLFAYGPIMLHEALLAAEILRESGFHLKVVNMPWINRVHTDWLQEVIDTCRALFVLEDHAPVGGLGDTLLNTLTASHVMDNRHFQKFGIEGYPAWGTPSEVLKYHGLDGASLAARILKSRDSASGCNRP</sequence>
<evidence type="ECO:0000259" key="6">
    <source>
        <dbReference type="SMART" id="SM00861"/>
    </source>
</evidence>
<protein>
    <submittedName>
        <fullName evidence="7">1-deoxy-D-xylulose-5-phosphate synthase</fullName>
    </submittedName>
</protein>
<comment type="cofactor">
    <cofactor evidence="1">
        <name>Mn(2+)</name>
        <dbReference type="ChEBI" id="CHEBI:29035"/>
    </cofactor>
</comment>
<feature type="domain" description="Transketolase-like pyrimidine-binding" evidence="6">
    <location>
        <begin position="330"/>
        <end position="496"/>
    </location>
</feature>
<evidence type="ECO:0000256" key="5">
    <source>
        <dbReference type="ARBA" id="ARBA00023052"/>
    </source>
</evidence>
<comment type="similarity">
    <text evidence="4">Belongs to the transketolase family.</text>
</comment>
<comment type="cofactor">
    <cofactor evidence="3">
        <name>thiamine diphosphate</name>
        <dbReference type="ChEBI" id="CHEBI:58937"/>
    </cofactor>
</comment>
<reference evidence="7 8" key="1">
    <citation type="journal article" date="2021" name="bioRxiv">
        <title>Unraveling nitrogen, sulfur and carbon metabolic pathways and microbial community transcriptional responses to substrate deprivation and toxicity stresses in a bioreactor mimicking anoxic brackish coastal sediment conditions.</title>
        <authorList>
            <person name="Martins P.D."/>
            <person name="Echeveste M.J."/>
            <person name="Arshad A."/>
            <person name="Kurth J."/>
            <person name="Ouboter H."/>
            <person name="Jetten M.S.M."/>
            <person name="Welte C.U."/>
        </authorList>
    </citation>
    <scope>NUCLEOTIDE SEQUENCE [LARGE SCALE GENOMIC DNA]</scope>
    <source>
        <strain evidence="7">MAG_38</strain>
    </source>
</reference>
<keyword evidence="5" id="KW-0786">Thiamine pyrophosphate</keyword>
<dbReference type="CDD" id="cd02012">
    <property type="entry name" value="TPP_TK"/>
    <property type="match status" value="1"/>
</dbReference>
<name>A0AAJ1AI25_9BACT</name>
<dbReference type="AlphaFoldDB" id="A0AAJ1AI25"/>
<dbReference type="InterPro" id="IPR033248">
    <property type="entry name" value="Transketolase_C"/>
</dbReference>
<dbReference type="Gene3D" id="3.40.50.970">
    <property type="match status" value="2"/>
</dbReference>
<dbReference type="InterPro" id="IPR009014">
    <property type="entry name" value="Transketo_C/PFOR_II"/>
</dbReference>
<evidence type="ECO:0000313" key="8">
    <source>
        <dbReference type="Proteomes" id="UP001197609"/>
    </source>
</evidence>
<dbReference type="PANTHER" id="PTHR43825">
    <property type="entry name" value="PYRUVATE DEHYDROGENASE E1 COMPONENT"/>
    <property type="match status" value="1"/>
</dbReference>
<dbReference type="Pfam" id="PF02779">
    <property type="entry name" value="Transket_pyr"/>
    <property type="match status" value="1"/>
</dbReference>
<dbReference type="EMBL" id="JAIOIU010000102">
    <property type="protein sequence ID" value="MBZ0160164.1"/>
    <property type="molecule type" value="Genomic_DNA"/>
</dbReference>
<evidence type="ECO:0000313" key="7">
    <source>
        <dbReference type="EMBL" id="MBZ0160164.1"/>
    </source>
</evidence>
<dbReference type="Pfam" id="PF00456">
    <property type="entry name" value="Transketolase_N"/>
    <property type="match status" value="1"/>
</dbReference>
<dbReference type="InterPro" id="IPR051157">
    <property type="entry name" value="PDH/Transketolase"/>
</dbReference>
<comment type="cofactor">
    <cofactor evidence="2">
        <name>Mg(2+)</name>
        <dbReference type="ChEBI" id="CHEBI:18420"/>
    </cofactor>
</comment>
<dbReference type="SUPFAM" id="SSF52922">
    <property type="entry name" value="TK C-terminal domain-like"/>
    <property type="match status" value="1"/>
</dbReference>
<evidence type="ECO:0000256" key="2">
    <source>
        <dbReference type="ARBA" id="ARBA00001946"/>
    </source>
</evidence>
<gene>
    <name evidence="7" type="ORF">K8G79_08530</name>
</gene>
<dbReference type="SUPFAM" id="SSF52518">
    <property type="entry name" value="Thiamin diphosphate-binding fold (THDP-binding)"/>
    <property type="match status" value="2"/>
</dbReference>
<accession>A0AAJ1AI25</accession>
<dbReference type="InterPro" id="IPR005475">
    <property type="entry name" value="Transketolase-like_Pyr-bd"/>
</dbReference>
<organism evidence="7 8">
    <name type="scientific">Candidatus Methylomirabilis tolerans</name>
    <dbReference type="NCBI Taxonomy" id="3123416"/>
    <lineage>
        <taxon>Bacteria</taxon>
        <taxon>Candidatus Methylomirabilota</taxon>
        <taxon>Candidatus Methylomirabilia</taxon>
        <taxon>Candidatus Methylomirabilales</taxon>
        <taxon>Candidatus Methylomirabilaceae</taxon>
        <taxon>Candidatus Methylomirabilis</taxon>
    </lineage>
</organism>
<proteinExistence type="inferred from homology"/>
<dbReference type="CDD" id="cd07033">
    <property type="entry name" value="TPP_PYR_DXS_TK_like"/>
    <property type="match status" value="1"/>
</dbReference>
<evidence type="ECO:0000256" key="3">
    <source>
        <dbReference type="ARBA" id="ARBA00001964"/>
    </source>
</evidence>
<dbReference type="InterPro" id="IPR029061">
    <property type="entry name" value="THDP-binding"/>
</dbReference>
<dbReference type="InterPro" id="IPR005474">
    <property type="entry name" value="Transketolase_N"/>
</dbReference>
<dbReference type="GO" id="GO:0005737">
    <property type="term" value="C:cytoplasm"/>
    <property type="evidence" value="ECO:0007669"/>
    <property type="project" value="UniProtKB-ARBA"/>
</dbReference>
<dbReference type="Pfam" id="PF02780">
    <property type="entry name" value="Transketolase_C"/>
    <property type="match status" value="1"/>
</dbReference>
<dbReference type="FunFam" id="3.40.50.970:FF:000129">
    <property type="entry name" value="Transketolase"/>
    <property type="match status" value="1"/>
</dbReference>
<dbReference type="PANTHER" id="PTHR43825:SF1">
    <property type="entry name" value="TRANSKETOLASE-LIKE PYRIMIDINE-BINDING DOMAIN-CONTAINING PROTEIN"/>
    <property type="match status" value="1"/>
</dbReference>
<dbReference type="Gene3D" id="3.40.50.920">
    <property type="match status" value="1"/>
</dbReference>
<evidence type="ECO:0000256" key="4">
    <source>
        <dbReference type="ARBA" id="ARBA00007131"/>
    </source>
</evidence>
<evidence type="ECO:0000256" key="1">
    <source>
        <dbReference type="ARBA" id="ARBA00001936"/>
    </source>
</evidence>